<dbReference type="GO" id="GO:0016740">
    <property type="term" value="F:transferase activity"/>
    <property type="evidence" value="ECO:0007669"/>
    <property type="project" value="UniProtKB-KW"/>
</dbReference>
<organism evidence="3 4">
    <name type="scientific">Devosia nitrariae</name>
    <dbReference type="NCBI Taxonomy" id="2071872"/>
    <lineage>
        <taxon>Bacteria</taxon>
        <taxon>Pseudomonadati</taxon>
        <taxon>Pseudomonadota</taxon>
        <taxon>Alphaproteobacteria</taxon>
        <taxon>Hyphomicrobiales</taxon>
        <taxon>Devosiaceae</taxon>
        <taxon>Devosia</taxon>
    </lineage>
</organism>
<dbReference type="Pfam" id="PF13439">
    <property type="entry name" value="Glyco_transf_4"/>
    <property type="match status" value="1"/>
</dbReference>
<reference evidence="4" key="1">
    <citation type="journal article" date="2019" name="Int. J. Syst. Evol. Microbiol.">
        <title>The Global Catalogue of Microorganisms (GCM) 10K type strain sequencing project: providing services to taxonomists for standard genome sequencing and annotation.</title>
        <authorList>
            <consortium name="The Broad Institute Genomics Platform"/>
            <consortium name="The Broad Institute Genome Sequencing Center for Infectious Disease"/>
            <person name="Wu L."/>
            <person name="Ma J."/>
        </authorList>
    </citation>
    <scope>NUCLEOTIDE SEQUENCE [LARGE SCALE GENOMIC DNA]</scope>
    <source>
        <strain evidence="4">NBRC 112416</strain>
    </source>
</reference>
<evidence type="ECO:0000259" key="2">
    <source>
        <dbReference type="Pfam" id="PF13439"/>
    </source>
</evidence>
<keyword evidence="3" id="KW-0808">Transferase</keyword>
<dbReference type="PANTHER" id="PTHR45871:SF1">
    <property type="entry name" value="PHOSPHATIDYLINOSITOL N-ACETYLGLUCOSAMINYLTRANSFERASE SUBUNIT A"/>
    <property type="match status" value="1"/>
</dbReference>
<dbReference type="PANTHER" id="PTHR45871">
    <property type="entry name" value="N-ACETYLGLUCOSAMINYL-PHOSPHATIDYLINOSITOL BIOSYNTHETIC PROTEIN"/>
    <property type="match status" value="1"/>
</dbReference>
<accession>A0ABQ5W8A6</accession>
<evidence type="ECO:0000259" key="1">
    <source>
        <dbReference type="Pfam" id="PF00534"/>
    </source>
</evidence>
<name>A0ABQ5W8A6_9HYPH</name>
<dbReference type="Gene3D" id="3.40.50.2000">
    <property type="entry name" value="Glycogen Phosphorylase B"/>
    <property type="match status" value="2"/>
</dbReference>
<protein>
    <submittedName>
        <fullName evidence="3">Glycosyl transferase</fullName>
    </submittedName>
</protein>
<dbReference type="InterPro" id="IPR028098">
    <property type="entry name" value="Glyco_trans_4-like_N"/>
</dbReference>
<keyword evidence="4" id="KW-1185">Reference proteome</keyword>
<dbReference type="RefSeq" id="WP_284341748.1">
    <property type="nucleotide sequence ID" value="NZ_BSNS01000020.1"/>
</dbReference>
<evidence type="ECO:0000313" key="4">
    <source>
        <dbReference type="Proteomes" id="UP001156691"/>
    </source>
</evidence>
<dbReference type="EMBL" id="BSNS01000020">
    <property type="protein sequence ID" value="GLQ56334.1"/>
    <property type="molecule type" value="Genomic_DNA"/>
</dbReference>
<feature type="domain" description="Glycosyl transferase family 1" evidence="1">
    <location>
        <begin position="190"/>
        <end position="345"/>
    </location>
</feature>
<feature type="domain" description="Glycosyltransferase subfamily 4-like N-terminal" evidence="2">
    <location>
        <begin position="19"/>
        <end position="187"/>
    </location>
</feature>
<gene>
    <name evidence="3" type="ORF">GCM10010862_35930</name>
</gene>
<dbReference type="Pfam" id="PF00534">
    <property type="entry name" value="Glycos_transf_1"/>
    <property type="match status" value="1"/>
</dbReference>
<dbReference type="SUPFAM" id="SSF53756">
    <property type="entry name" value="UDP-Glycosyltransferase/glycogen phosphorylase"/>
    <property type="match status" value="1"/>
</dbReference>
<comment type="caution">
    <text evidence="3">The sequence shown here is derived from an EMBL/GenBank/DDBJ whole genome shotgun (WGS) entry which is preliminary data.</text>
</comment>
<sequence length="379" mass="40123">MAATGGRSLRVLQVMRAPVGGLFRHVADLSVELSRRGHEVGLVVDSLASDSQTQEKLAALTPSLTLGVHPYVMPRLLGPGDLVVPLQLGGLGRKLRVDILHGHGAKGGFHARLAARPRRDSGTLYTPHGGVLHFSTTSSSGRLFHRLERLLMRRTSAIIFESNYARATYASAIGEPTCPASVVHNGLREDEFDPVTPDADAADFVFIGELRRLKGVHVLLEAFAGVTNAGGEPASLFVVGDGPDRREFEAMAADLGVAGRVVFAGAGPARQAFRRGRCVVVPSLAESLPYIVMEAAAAGLPVLATRVGGVPEIFGPAADRLVPAGNAEALRKSMQRVILESSTAAAEAEALRRNVEENFSTSRMADAIEALYFASIGRG</sequence>
<proteinExistence type="predicted"/>
<evidence type="ECO:0000313" key="3">
    <source>
        <dbReference type="EMBL" id="GLQ56334.1"/>
    </source>
</evidence>
<dbReference type="Proteomes" id="UP001156691">
    <property type="component" value="Unassembled WGS sequence"/>
</dbReference>
<dbReference type="InterPro" id="IPR001296">
    <property type="entry name" value="Glyco_trans_1"/>
</dbReference>